<dbReference type="EMBL" id="BDFE01000015">
    <property type="protein sequence ID" value="GAU08544.1"/>
    <property type="molecule type" value="Genomic_DNA"/>
</dbReference>
<dbReference type="InterPro" id="IPR050312">
    <property type="entry name" value="IolE/XylAMocC-like"/>
</dbReference>
<evidence type="ECO:0000259" key="1">
    <source>
        <dbReference type="Pfam" id="PF01261"/>
    </source>
</evidence>
<dbReference type="Pfam" id="PF01261">
    <property type="entry name" value="AP_endonuc_2"/>
    <property type="match status" value="1"/>
</dbReference>
<dbReference type="InterPro" id="IPR036237">
    <property type="entry name" value="Xyl_isomerase-like_sf"/>
</dbReference>
<accession>A0A194AIG0</accession>
<dbReference type="InterPro" id="IPR013022">
    <property type="entry name" value="Xyl_isomerase-like_TIM-brl"/>
</dbReference>
<dbReference type="PANTHER" id="PTHR12110">
    <property type="entry name" value="HYDROXYPYRUVATE ISOMERASE"/>
    <property type="match status" value="1"/>
</dbReference>
<dbReference type="Proteomes" id="UP000095200">
    <property type="component" value="Unassembled WGS sequence"/>
</dbReference>
<feature type="domain" description="Xylose isomerase-like TIM barrel" evidence="1">
    <location>
        <begin position="50"/>
        <end position="252"/>
    </location>
</feature>
<dbReference type="SUPFAM" id="SSF51658">
    <property type="entry name" value="Xylose isomerase-like"/>
    <property type="match status" value="1"/>
</dbReference>
<name>A0A194AIG0_9BACT</name>
<reference evidence="3" key="1">
    <citation type="submission" date="2016-06" db="EMBL/GenBank/DDBJ databases">
        <title>Draft genome sequence of Desulfoplanes formicivorans strain Pf12B.</title>
        <authorList>
            <person name="Watanabe M."/>
            <person name="Kojima H."/>
            <person name="Fukui M."/>
        </authorList>
    </citation>
    <scope>NUCLEOTIDE SEQUENCE [LARGE SCALE GENOMIC DNA]</scope>
    <source>
        <strain evidence="3">Pf12B</strain>
    </source>
</reference>
<dbReference type="STRING" id="1592317.DPF_1256"/>
<sequence length="283" mass="32257">MSFFVAFPIRLLAHNKNVFDICVHRKINIEIGLDAKTLDSLDVGYHQFLSGEFQKAGIDCAVHLPFMDLHPGSPDAAIRKASCKRLQDSLQIARLYNPVHLIAHTGYQEHYADCFSEWSSWALESWRSILHAWQDHPQVFFENVYCREPGVMHDFLSEIHAETCGFCLDVGHWYSFARGANSKNFGLWLQKLGSFLGHVHLHDNSGLRDLHLGLGNGSVPWNEVFATLELMELVPTITLEPHSAKDLQDSLVFMLEHFAWFARLGVSKTYLEDILSIPFDDSF</sequence>
<gene>
    <name evidence="2" type="ORF">DPF_1256</name>
</gene>
<dbReference type="RefSeq" id="WP_069858149.1">
    <property type="nucleotide sequence ID" value="NZ_BDFE01000015.1"/>
</dbReference>
<evidence type="ECO:0000313" key="3">
    <source>
        <dbReference type="Proteomes" id="UP000095200"/>
    </source>
</evidence>
<evidence type="ECO:0000313" key="2">
    <source>
        <dbReference type="EMBL" id="GAU08544.1"/>
    </source>
</evidence>
<comment type="caution">
    <text evidence="2">The sequence shown here is derived from an EMBL/GenBank/DDBJ whole genome shotgun (WGS) entry which is preliminary data.</text>
</comment>
<dbReference type="AlphaFoldDB" id="A0A194AIG0"/>
<proteinExistence type="predicted"/>
<keyword evidence="3" id="KW-1185">Reference proteome</keyword>
<dbReference type="Gene3D" id="3.20.20.150">
    <property type="entry name" value="Divalent-metal-dependent TIM barrel enzymes"/>
    <property type="match status" value="1"/>
</dbReference>
<organism evidence="2 3">
    <name type="scientific">Desulfoplanes formicivorans</name>
    <dbReference type="NCBI Taxonomy" id="1592317"/>
    <lineage>
        <taxon>Bacteria</taxon>
        <taxon>Pseudomonadati</taxon>
        <taxon>Thermodesulfobacteriota</taxon>
        <taxon>Desulfovibrionia</taxon>
        <taxon>Desulfovibrionales</taxon>
        <taxon>Desulfoplanaceae</taxon>
        <taxon>Desulfoplanes</taxon>
    </lineage>
</organism>
<protein>
    <submittedName>
        <fullName evidence="2">Xylose isomerase</fullName>
    </submittedName>
</protein>
<dbReference type="GO" id="GO:0016853">
    <property type="term" value="F:isomerase activity"/>
    <property type="evidence" value="ECO:0007669"/>
    <property type="project" value="UniProtKB-KW"/>
</dbReference>
<dbReference type="PANTHER" id="PTHR12110:SF21">
    <property type="entry name" value="XYLOSE ISOMERASE-LIKE TIM BARREL DOMAIN-CONTAINING PROTEIN"/>
    <property type="match status" value="1"/>
</dbReference>
<keyword evidence="2" id="KW-0413">Isomerase</keyword>